<comment type="caution">
    <text evidence="2">The sequence shown here is derived from an EMBL/GenBank/DDBJ whole genome shotgun (WGS) entry which is preliminary data.</text>
</comment>
<keyword evidence="3" id="KW-1185">Reference proteome</keyword>
<gene>
    <name evidence="2" type="ORF">H6A60_04965</name>
</gene>
<proteinExistence type="predicted"/>
<sequence>MEKKRTRYAQGKQVRTQTAKGARTGGRAGGGARGGRKGGAPQHPGVVLASVLADTPLSLAAKWFGLTPEALARVYAGEAPVTAEMAAQAGSIFGTGSAPWLEMQAAWDEAVAAAEAREAP</sequence>
<dbReference type="InterPro" id="IPR010982">
    <property type="entry name" value="Lambda_DNA-bd_dom_sf"/>
</dbReference>
<feature type="region of interest" description="Disordered" evidence="1">
    <location>
        <begin position="1"/>
        <end position="44"/>
    </location>
</feature>
<evidence type="ECO:0000256" key="1">
    <source>
        <dbReference type="SAM" id="MobiDB-lite"/>
    </source>
</evidence>
<dbReference type="Gene3D" id="1.10.260.40">
    <property type="entry name" value="lambda repressor-like DNA-binding domains"/>
    <property type="match status" value="1"/>
</dbReference>
<reference evidence="2 3" key="1">
    <citation type="journal article" date="2021" name="Sci. Rep.">
        <title>The distribution of antibiotic resistance genes in chicken gut microbiota commensals.</title>
        <authorList>
            <person name="Juricova H."/>
            <person name="Matiasovicova J."/>
            <person name="Kubasova T."/>
            <person name="Cejkova D."/>
            <person name="Rychlik I."/>
        </authorList>
    </citation>
    <scope>NUCLEOTIDE SEQUENCE [LARGE SCALE GENOMIC DNA]</scope>
    <source>
        <strain evidence="2 3">An829</strain>
    </source>
</reference>
<name>A0ABS2DR62_9BURK</name>
<evidence type="ECO:0008006" key="4">
    <source>
        <dbReference type="Google" id="ProtNLM"/>
    </source>
</evidence>
<evidence type="ECO:0000313" key="2">
    <source>
        <dbReference type="EMBL" id="MBM6703833.1"/>
    </source>
</evidence>
<protein>
    <recommendedName>
        <fullName evidence="4">Addiction module antidote protein, HigA family</fullName>
    </recommendedName>
</protein>
<dbReference type="RefSeq" id="WP_205102306.1">
    <property type="nucleotide sequence ID" value="NZ_JACJJC010000006.1"/>
</dbReference>
<accession>A0ABS2DR62</accession>
<organism evidence="2 3">
    <name type="scientific">Sutterella massiliensis</name>
    <dbReference type="NCBI Taxonomy" id="1816689"/>
    <lineage>
        <taxon>Bacteria</taxon>
        <taxon>Pseudomonadati</taxon>
        <taxon>Pseudomonadota</taxon>
        <taxon>Betaproteobacteria</taxon>
        <taxon>Burkholderiales</taxon>
        <taxon>Sutterellaceae</taxon>
        <taxon>Sutterella</taxon>
    </lineage>
</organism>
<evidence type="ECO:0000313" key="3">
    <source>
        <dbReference type="Proteomes" id="UP000715095"/>
    </source>
</evidence>
<dbReference type="EMBL" id="JACJJC010000006">
    <property type="protein sequence ID" value="MBM6703833.1"/>
    <property type="molecule type" value="Genomic_DNA"/>
</dbReference>
<dbReference type="SUPFAM" id="SSF47413">
    <property type="entry name" value="lambda repressor-like DNA-binding domains"/>
    <property type="match status" value="1"/>
</dbReference>
<dbReference type="Proteomes" id="UP000715095">
    <property type="component" value="Unassembled WGS sequence"/>
</dbReference>
<feature type="compositionally biased region" description="Gly residues" evidence="1">
    <location>
        <begin position="23"/>
        <end position="33"/>
    </location>
</feature>